<feature type="compositionally biased region" description="Polar residues" evidence="1">
    <location>
        <begin position="47"/>
        <end position="56"/>
    </location>
</feature>
<proteinExistence type="predicted"/>
<evidence type="ECO:0000313" key="3">
    <source>
        <dbReference type="Proteomes" id="UP000038010"/>
    </source>
</evidence>
<comment type="caution">
    <text evidence="2">The sequence shown here is derived from an EMBL/GenBank/DDBJ whole genome shotgun (WGS) entry which is preliminary data.</text>
</comment>
<dbReference type="Proteomes" id="UP000038010">
    <property type="component" value="Unassembled WGS sequence"/>
</dbReference>
<reference evidence="2 3" key="1">
    <citation type="submission" date="2015-06" db="EMBL/GenBank/DDBJ databases">
        <title>Draft genome of the ant-associated black yeast Phialophora attae CBS 131958.</title>
        <authorList>
            <person name="Moreno L.F."/>
            <person name="Stielow B.J."/>
            <person name="de Hoog S."/>
            <person name="Vicente V.A."/>
            <person name="Weiss V.A."/>
            <person name="de Vries M."/>
            <person name="Cruz L.M."/>
            <person name="Souza E.M."/>
        </authorList>
    </citation>
    <scope>NUCLEOTIDE SEQUENCE [LARGE SCALE GENOMIC DNA]</scope>
    <source>
        <strain evidence="2 3">CBS 131958</strain>
    </source>
</reference>
<feature type="region of interest" description="Disordered" evidence="1">
    <location>
        <begin position="1"/>
        <end position="94"/>
    </location>
</feature>
<evidence type="ECO:0000313" key="2">
    <source>
        <dbReference type="EMBL" id="KPI35215.1"/>
    </source>
</evidence>
<name>A0A0N1NXZ8_9EURO</name>
<sequence length="174" mass="18409">MDQPHSSHKSGGDGGSEQDGVAATQQASAQICSYVKPCKTPDKNPRRNINTASSVHGSPATHEKASRPGGGPHTATAEQQRRTKPAGGQAYNETRRWVTGDNSFALIAGGTRERRNGFGIDETRRAYDEWPVLGAGSPIGLEDKPPKRSLSAGSAKASAVVDALKFVGSWVEEK</sequence>
<dbReference type="EMBL" id="LFJN01000043">
    <property type="protein sequence ID" value="KPI35215.1"/>
    <property type="molecule type" value="Genomic_DNA"/>
</dbReference>
<dbReference type="RefSeq" id="XP_017995178.1">
    <property type="nucleotide sequence ID" value="XM_018138878.1"/>
</dbReference>
<organism evidence="2 3">
    <name type="scientific">Cyphellophora attinorum</name>
    <dbReference type="NCBI Taxonomy" id="1664694"/>
    <lineage>
        <taxon>Eukaryota</taxon>
        <taxon>Fungi</taxon>
        <taxon>Dikarya</taxon>
        <taxon>Ascomycota</taxon>
        <taxon>Pezizomycotina</taxon>
        <taxon>Eurotiomycetes</taxon>
        <taxon>Chaetothyriomycetidae</taxon>
        <taxon>Chaetothyriales</taxon>
        <taxon>Cyphellophoraceae</taxon>
        <taxon>Cyphellophora</taxon>
    </lineage>
</organism>
<accession>A0A0N1NXZ8</accession>
<protein>
    <submittedName>
        <fullName evidence="2">Uncharacterized protein</fullName>
    </submittedName>
</protein>
<evidence type="ECO:0000256" key="1">
    <source>
        <dbReference type="SAM" id="MobiDB-lite"/>
    </source>
</evidence>
<gene>
    <name evidence="2" type="ORF">AB675_10129</name>
</gene>
<dbReference type="VEuPathDB" id="FungiDB:AB675_10129"/>
<dbReference type="GeneID" id="28730758"/>
<keyword evidence="3" id="KW-1185">Reference proteome</keyword>
<dbReference type="AlphaFoldDB" id="A0A0N1NXZ8"/>